<keyword evidence="1" id="KW-1133">Transmembrane helix</keyword>
<sequence length="156" mass="16269">MGMIIGIVVGAVVVIGGIIGAVVMLRRRNSGGSAKSVPVSLPTHQPMTDRLQSHQSGFEQPKHMAHYGGSGSFASIDNLSSSDPTTVHLALTASSGSISGAQAAIVASRSSARNMRDASQQHHVAGADAHPSEQIFPIVEPHAAEQDFPIMEPRRS</sequence>
<gene>
    <name evidence="2" type="ORF">HK105_205199</name>
</gene>
<evidence type="ECO:0000256" key="1">
    <source>
        <dbReference type="SAM" id="Phobius"/>
    </source>
</evidence>
<accession>A0ABR4N792</accession>
<comment type="caution">
    <text evidence="2">The sequence shown here is derived from an EMBL/GenBank/DDBJ whole genome shotgun (WGS) entry which is preliminary data.</text>
</comment>
<keyword evidence="3" id="KW-1185">Reference proteome</keyword>
<keyword evidence="1" id="KW-0812">Transmembrane</keyword>
<organism evidence="2 3">
    <name type="scientific">Polyrhizophydium stewartii</name>
    <dbReference type="NCBI Taxonomy" id="2732419"/>
    <lineage>
        <taxon>Eukaryota</taxon>
        <taxon>Fungi</taxon>
        <taxon>Fungi incertae sedis</taxon>
        <taxon>Chytridiomycota</taxon>
        <taxon>Chytridiomycota incertae sedis</taxon>
        <taxon>Chytridiomycetes</taxon>
        <taxon>Rhizophydiales</taxon>
        <taxon>Rhizophydiales incertae sedis</taxon>
        <taxon>Polyrhizophydium</taxon>
    </lineage>
</organism>
<reference evidence="2 3" key="1">
    <citation type="submission" date="2023-09" db="EMBL/GenBank/DDBJ databases">
        <title>Pangenome analysis of Batrachochytrium dendrobatidis and related Chytrids.</title>
        <authorList>
            <person name="Yacoub M.N."/>
            <person name="Stajich J.E."/>
            <person name="James T.Y."/>
        </authorList>
    </citation>
    <scope>NUCLEOTIDE SEQUENCE [LARGE SCALE GENOMIC DNA]</scope>
    <source>
        <strain evidence="2 3">JEL0888</strain>
    </source>
</reference>
<dbReference type="Proteomes" id="UP001527925">
    <property type="component" value="Unassembled WGS sequence"/>
</dbReference>
<name>A0ABR4N792_9FUNG</name>
<keyword evidence="1" id="KW-0472">Membrane</keyword>
<evidence type="ECO:0000313" key="2">
    <source>
        <dbReference type="EMBL" id="KAL2915334.1"/>
    </source>
</evidence>
<feature type="transmembrane region" description="Helical" evidence="1">
    <location>
        <begin position="6"/>
        <end position="25"/>
    </location>
</feature>
<evidence type="ECO:0000313" key="3">
    <source>
        <dbReference type="Proteomes" id="UP001527925"/>
    </source>
</evidence>
<protein>
    <submittedName>
        <fullName evidence="2">Uncharacterized protein</fullName>
    </submittedName>
</protein>
<proteinExistence type="predicted"/>
<dbReference type="EMBL" id="JADGIZ020000025">
    <property type="protein sequence ID" value="KAL2915334.1"/>
    <property type="molecule type" value="Genomic_DNA"/>
</dbReference>